<dbReference type="PROSITE" id="PS51842">
    <property type="entry name" value="IF_ROD_2"/>
    <property type="match status" value="1"/>
</dbReference>
<reference evidence="7" key="3">
    <citation type="submission" date="2025-09" db="UniProtKB">
        <authorList>
            <consortium name="Ensembl"/>
        </authorList>
    </citation>
    <scope>IDENTIFICATION</scope>
</reference>
<dbReference type="SUPFAM" id="SSF64593">
    <property type="entry name" value="Intermediate filament protein, coiled coil region"/>
    <property type="match status" value="1"/>
</dbReference>
<feature type="coiled-coil region" evidence="4">
    <location>
        <begin position="238"/>
        <end position="318"/>
    </location>
</feature>
<evidence type="ECO:0000256" key="5">
    <source>
        <dbReference type="SAM" id="MobiDB-lite"/>
    </source>
</evidence>
<keyword evidence="8" id="KW-1185">Reference proteome</keyword>
<name>A0A8C9CSE8_PERMB</name>
<dbReference type="Gene3D" id="1.20.5.170">
    <property type="match status" value="1"/>
</dbReference>
<evidence type="ECO:0000313" key="8">
    <source>
        <dbReference type="Proteomes" id="UP000694547"/>
    </source>
</evidence>
<evidence type="ECO:0000256" key="2">
    <source>
        <dbReference type="ARBA" id="ARBA00022754"/>
    </source>
</evidence>
<dbReference type="PRINTS" id="PR01276">
    <property type="entry name" value="TYPE2KERATIN"/>
</dbReference>
<dbReference type="Gene3D" id="1.20.5.500">
    <property type="entry name" value="Single helix bin"/>
    <property type="match status" value="1"/>
</dbReference>
<dbReference type="AlphaFoldDB" id="A0A8C9CSE8"/>
<dbReference type="GO" id="GO:0031424">
    <property type="term" value="P:keratinization"/>
    <property type="evidence" value="ECO:0007669"/>
    <property type="project" value="TreeGrafter"/>
</dbReference>
<accession>A0A8C9CSE8</accession>
<dbReference type="PANTHER" id="PTHR45616:SF1">
    <property type="entry name" value="KERATIN, TYPE II CYTOSKELETAL 80"/>
    <property type="match status" value="1"/>
</dbReference>
<feature type="compositionally biased region" description="Basic and acidic residues" evidence="5">
    <location>
        <begin position="385"/>
        <end position="399"/>
    </location>
</feature>
<dbReference type="GO" id="GO:0045109">
    <property type="term" value="P:intermediate filament organization"/>
    <property type="evidence" value="ECO:0007669"/>
    <property type="project" value="TreeGrafter"/>
</dbReference>
<keyword evidence="3 4" id="KW-0175">Coiled coil</keyword>
<dbReference type="InterPro" id="IPR003054">
    <property type="entry name" value="Keratin_II"/>
</dbReference>
<dbReference type="GO" id="GO:0045095">
    <property type="term" value="C:keratin filament"/>
    <property type="evidence" value="ECO:0007669"/>
    <property type="project" value="InterPro"/>
</dbReference>
<keyword evidence="2" id="KW-0403">Intermediate filament</keyword>
<dbReference type="Gene3D" id="1.20.5.1160">
    <property type="entry name" value="Vasodilator-stimulated phosphoprotein"/>
    <property type="match status" value="1"/>
</dbReference>
<keyword evidence="1" id="KW-0416">Keratin</keyword>
<evidence type="ECO:0000256" key="1">
    <source>
        <dbReference type="ARBA" id="ARBA00022744"/>
    </source>
</evidence>
<proteinExistence type="predicted"/>
<feature type="region of interest" description="Disordered" evidence="5">
    <location>
        <begin position="358"/>
        <end position="399"/>
    </location>
</feature>
<dbReference type="GO" id="GO:0030280">
    <property type="term" value="F:structural constituent of skin epidermis"/>
    <property type="evidence" value="ECO:0007669"/>
    <property type="project" value="TreeGrafter"/>
</dbReference>
<gene>
    <name evidence="7" type="primary">Krt80</name>
</gene>
<dbReference type="Ensembl" id="ENSPEMT00000036185.1">
    <property type="protein sequence ID" value="ENSPEMP00000036302.1"/>
    <property type="gene ID" value="ENSPEMG00000015075.2"/>
</dbReference>
<evidence type="ECO:0000313" key="7">
    <source>
        <dbReference type="Ensembl" id="ENSPEMP00000036302.1"/>
    </source>
</evidence>
<feature type="compositionally biased region" description="Basic residues" evidence="5">
    <location>
        <begin position="369"/>
        <end position="379"/>
    </location>
</feature>
<dbReference type="PANTHER" id="PTHR45616">
    <property type="entry name" value="GATA-TYPE DOMAIN-CONTAINING PROTEIN"/>
    <property type="match status" value="1"/>
</dbReference>
<dbReference type="SMART" id="SM01391">
    <property type="entry name" value="Filament"/>
    <property type="match status" value="1"/>
</dbReference>
<dbReference type="InterPro" id="IPR039008">
    <property type="entry name" value="IF_rod_dom"/>
</dbReference>
<protein>
    <submittedName>
        <fullName evidence="7">Keratin 80</fullName>
    </submittedName>
</protein>
<dbReference type="GO" id="GO:0005615">
    <property type="term" value="C:extracellular space"/>
    <property type="evidence" value="ECO:0007669"/>
    <property type="project" value="TreeGrafter"/>
</dbReference>
<reference evidence="7 8" key="1">
    <citation type="submission" date="2018-10" db="EMBL/GenBank/DDBJ databases">
        <title>Improved assembly of the deer mouse Peromyscus maniculatus genome.</title>
        <authorList>
            <person name="Lassance J.-M."/>
            <person name="Hoekstra H.E."/>
        </authorList>
    </citation>
    <scope>NUCLEOTIDE SEQUENCE [LARGE SCALE GENOMIC DNA]</scope>
</reference>
<dbReference type="FunFam" id="1.20.5.170:FF:000004">
    <property type="entry name" value="Keratin, type II cytoskeletal 5"/>
    <property type="match status" value="1"/>
</dbReference>
<feature type="domain" description="IF rod" evidence="6">
    <location>
        <begin position="47"/>
        <end position="340"/>
    </location>
</feature>
<evidence type="ECO:0000256" key="4">
    <source>
        <dbReference type="SAM" id="Coils"/>
    </source>
</evidence>
<dbReference type="Proteomes" id="UP000694547">
    <property type="component" value="Chromosome 20"/>
</dbReference>
<dbReference type="Pfam" id="PF00038">
    <property type="entry name" value="Filament"/>
    <property type="match status" value="1"/>
</dbReference>
<evidence type="ECO:0000256" key="3">
    <source>
        <dbReference type="ARBA" id="ARBA00023054"/>
    </source>
</evidence>
<reference evidence="7" key="2">
    <citation type="submission" date="2025-08" db="UniProtKB">
        <authorList>
            <consortium name="Ensembl"/>
        </authorList>
    </citation>
    <scope>IDENTIFICATION</scope>
</reference>
<dbReference type="GeneTree" id="ENSGT00940000161279"/>
<sequence>ILRGASVERVQMSCPVTESPALGVPSLHREPSVAPDDLLGTLLLLQVQALEQRNQLLETRWSFLQGQGSATFDLSHHYETFQGRLQEELRKVSQERGQLEASLLQVLEKVEEFRIRYEDEISKRTDLEFTFVQLKKDLDAECLRRTELETKLKGLQSFVELMRTVYEQELKDLTAQVKDVSVTVGLDSRCHIDLSGIVEEVKAQYDAIAARSLEEAEAYSRSQLEERAARSAEFGSCLQSSRCEIADLNVRIQKLRSQILSIKSHCLKLEENIKVAEEQGELAFQDAKDKLAQLEAALQKAKQDMARQLREYQELMNTKLALDIEIATYHKLVEGEESRMDLPSATVVSAVQSRCRTTAVSKSGLSKTPSRKKKNRRGPVIKITEMSEKYHSQESEASE</sequence>
<organism evidence="7 8">
    <name type="scientific">Peromyscus maniculatus bairdii</name>
    <name type="common">Prairie deer mouse</name>
    <dbReference type="NCBI Taxonomy" id="230844"/>
    <lineage>
        <taxon>Eukaryota</taxon>
        <taxon>Metazoa</taxon>
        <taxon>Chordata</taxon>
        <taxon>Craniata</taxon>
        <taxon>Vertebrata</taxon>
        <taxon>Euteleostomi</taxon>
        <taxon>Mammalia</taxon>
        <taxon>Eutheria</taxon>
        <taxon>Euarchontoglires</taxon>
        <taxon>Glires</taxon>
        <taxon>Rodentia</taxon>
        <taxon>Myomorpha</taxon>
        <taxon>Muroidea</taxon>
        <taxon>Cricetidae</taxon>
        <taxon>Neotominae</taxon>
        <taxon>Peromyscus</taxon>
    </lineage>
</organism>
<feature type="compositionally biased region" description="Polar residues" evidence="5">
    <location>
        <begin position="358"/>
        <end position="368"/>
    </location>
</feature>
<dbReference type="FunFam" id="1.20.5.1160:FF:000001">
    <property type="entry name" value="Keratin type II"/>
    <property type="match status" value="1"/>
</dbReference>
<evidence type="ECO:0000259" key="6">
    <source>
        <dbReference type="PROSITE" id="PS51842"/>
    </source>
</evidence>